<reference evidence="3 4" key="1">
    <citation type="submission" date="2017-11" db="EMBL/GenBank/DDBJ databases">
        <title>Bradyrhizobium forestalis sp. nov., an efficient nitrogen-fixing bacterium isolated from nodules of forest legume species in the Amazon.</title>
        <authorList>
            <person name="Costa E.M."/>
            <person name="Guimaraes A."/>
            <person name="Carvalho T.S."/>
            <person name="Rodrigues T.L."/>
            <person name="Ribeiro P.R.A."/>
            <person name="Lebbe L."/>
            <person name="Willems A."/>
            <person name="Moreira F.M.S."/>
        </authorList>
    </citation>
    <scope>NUCLEOTIDE SEQUENCE [LARGE SCALE GENOMIC DNA]</scope>
    <source>
        <strain evidence="3 4">INPA54B</strain>
    </source>
</reference>
<dbReference type="Pfam" id="PF13439">
    <property type="entry name" value="Glyco_transf_4"/>
    <property type="match status" value="1"/>
</dbReference>
<name>A0A2M8R1X2_9BRAD</name>
<dbReference type="OrthoDB" id="3861448at2"/>
<dbReference type="GO" id="GO:0016758">
    <property type="term" value="F:hexosyltransferase activity"/>
    <property type="evidence" value="ECO:0007669"/>
    <property type="project" value="TreeGrafter"/>
</dbReference>
<keyword evidence="3" id="KW-0808">Transferase</keyword>
<evidence type="ECO:0000313" key="3">
    <source>
        <dbReference type="EMBL" id="PJG51815.1"/>
    </source>
</evidence>
<evidence type="ECO:0000256" key="1">
    <source>
        <dbReference type="SAM" id="MobiDB-lite"/>
    </source>
</evidence>
<protein>
    <submittedName>
        <fullName evidence="3">Group 1 glycosyl transferase</fullName>
    </submittedName>
</protein>
<organism evidence="3 4">
    <name type="scientific">Bradyrhizobium forestalis</name>
    <dbReference type="NCBI Taxonomy" id="1419263"/>
    <lineage>
        <taxon>Bacteria</taxon>
        <taxon>Pseudomonadati</taxon>
        <taxon>Pseudomonadota</taxon>
        <taxon>Alphaproteobacteria</taxon>
        <taxon>Hyphomicrobiales</taxon>
        <taxon>Nitrobacteraceae</taxon>
        <taxon>Bradyrhizobium</taxon>
    </lineage>
</organism>
<dbReference type="SUPFAM" id="SSF53756">
    <property type="entry name" value="UDP-Glycosyltransferase/glycogen phosphorylase"/>
    <property type="match status" value="1"/>
</dbReference>
<comment type="caution">
    <text evidence="3">The sequence shown here is derived from an EMBL/GenBank/DDBJ whole genome shotgun (WGS) entry which is preliminary data.</text>
</comment>
<dbReference type="InterPro" id="IPR028098">
    <property type="entry name" value="Glyco_trans_4-like_N"/>
</dbReference>
<accession>A0A2M8R1X2</accession>
<keyword evidence="4" id="KW-1185">Reference proteome</keyword>
<evidence type="ECO:0000313" key="4">
    <source>
        <dbReference type="Proteomes" id="UP000231194"/>
    </source>
</evidence>
<evidence type="ECO:0000259" key="2">
    <source>
        <dbReference type="Pfam" id="PF13439"/>
    </source>
</evidence>
<sequence length="439" mass="46730">MKVLVYPHSMELGGSQLNAVQLAEAVRDLGHQVTVASETGPLLDRVRETGLGHIEIPRHRARPSPHVSQMLRSIVNEGAVDVVHGHEWPPIVEAFLSVGLSTRAAVVGTVMSMSVPSFLPRSVPLTVGTEMIRRAAIAAGHQDVTLLEPPVDTKSDHPLVDGTKFRVAQNIAPDELVIAMVCRLVPNLKLEGLLSACDAVGEMALDGRPARLLIIGDGPARASVEARAARTNALVGRNAVILVGEMSDPRPGYAAADVIIGQGGSALRGMAFGKPLVVIGEDGFSELLTPESAPTFLQQGWYGLGRGSRGAGAGALRSALETVLASTSLRQELGGFGRRLVEHRFSLAHAARTIEQTYLHALRSKISHRRRLADAGRCAASLARYKVQRKYQRWMGLASAEDDNDRARISAVLSAKTVAPRSDRAASDPASEISGQADS</sequence>
<dbReference type="PANTHER" id="PTHR45947">
    <property type="entry name" value="SULFOQUINOVOSYL TRANSFERASE SQD2"/>
    <property type="match status" value="1"/>
</dbReference>
<dbReference type="CDD" id="cd03801">
    <property type="entry name" value="GT4_PimA-like"/>
    <property type="match status" value="1"/>
</dbReference>
<dbReference type="Gene3D" id="3.40.50.2000">
    <property type="entry name" value="Glycogen Phosphorylase B"/>
    <property type="match status" value="2"/>
</dbReference>
<feature type="region of interest" description="Disordered" evidence="1">
    <location>
        <begin position="418"/>
        <end position="439"/>
    </location>
</feature>
<proteinExistence type="predicted"/>
<gene>
    <name evidence="3" type="ORF">CVM73_28715</name>
</gene>
<dbReference type="PANTHER" id="PTHR45947:SF3">
    <property type="entry name" value="SULFOQUINOVOSYL TRANSFERASE SQD2"/>
    <property type="match status" value="1"/>
</dbReference>
<dbReference type="InterPro" id="IPR050194">
    <property type="entry name" value="Glycosyltransferase_grp1"/>
</dbReference>
<dbReference type="Proteomes" id="UP000231194">
    <property type="component" value="Unassembled WGS sequence"/>
</dbReference>
<feature type="domain" description="Glycosyltransferase subfamily 4-like N-terminal" evidence="2">
    <location>
        <begin position="13"/>
        <end position="110"/>
    </location>
</feature>
<dbReference type="EMBL" id="PGVG01000031">
    <property type="protein sequence ID" value="PJG51815.1"/>
    <property type="molecule type" value="Genomic_DNA"/>
</dbReference>
<dbReference type="AlphaFoldDB" id="A0A2M8R1X2"/>
<dbReference type="Pfam" id="PF13692">
    <property type="entry name" value="Glyco_trans_1_4"/>
    <property type="match status" value="1"/>
</dbReference>
<dbReference type="RefSeq" id="WP_100235137.1">
    <property type="nucleotide sequence ID" value="NZ_PGVG01000031.1"/>
</dbReference>